<dbReference type="Proteomes" id="UP000050956">
    <property type="component" value="Unassembled WGS sequence"/>
</dbReference>
<protein>
    <recommendedName>
        <fullName evidence="3">Phage major capsid protein</fullName>
    </recommendedName>
</protein>
<evidence type="ECO:0000313" key="1">
    <source>
        <dbReference type="EMBL" id="KRG72950.1"/>
    </source>
</evidence>
<feature type="non-terminal residue" evidence="1">
    <location>
        <position position="1"/>
    </location>
</feature>
<name>A0A0R0CUQ3_9GAMM</name>
<gene>
    <name evidence="1" type="ORF">ABB30_15455</name>
</gene>
<dbReference type="InterPro" id="IPR049718">
    <property type="entry name" value="AKO59007-like"/>
</dbReference>
<proteinExistence type="predicted"/>
<dbReference type="PATRIC" id="fig|336566.3.peg.3097"/>
<dbReference type="EMBL" id="LDJM01000085">
    <property type="protein sequence ID" value="KRG72950.1"/>
    <property type="molecule type" value="Genomic_DNA"/>
</dbReference>
<evidence type="ECO:0000313" key="2">
    <source>
        <dbReference type="Proteomes" id="UP000050956"/>
    </source>
</evidence>
<accession>A0A0R0CUQ3</accession>
<keyword evidence="2" id="KW-1185">Reference proteome</keyword>
<dbReference type="NCBIfam" id="NF033394">
    <property type="entry name" value="capsid_maj_Podo"/>
    <property type="match status" value="1"/>
</dbReference>
<dbReference type="RefSeq" id="WP_152980800.1">
    <property type="nucleotide sequence ID" value="NZ_LDJM01000085.1"/>
</dbReference>
<organism evidence="1 2">
    <name type="scientific">Stenotrophomonas ginsengisoli</name>
    <dbReference type="NCBI Taxonomy" id="336566"/>
    <lineage>
        <taxon>Bacteria</taxon>
        <taxon>Pseudomonadati</taxon>
        <taxon>Pseudomonadota</taxon>
        <taxon>Gammaproteobacteria</taxon>
        <taxon>Lysobacterales</taxon>
        <taxon>Lysobacteraceae</taxon>
        <taxon>Stenotrophomonas</taxon>
    </lineage>
</organism>
<dbReference type="OrthoDB" id="9134310at2"/>
<comment type="caution">
    <text evidence="1">The sequence shown here is derived from an EMBL/GenBank/DDBJ whole genome shotgun (WGS) entry which is preliminary data.</text>
</comment>
<sequence>LVGSAMYDAIQADALKVMGRQINLGQASTGGVTLDPSTKALAFKGVPVVWDPTFDALDEELGAITYPWKKRGYFLNSKALRLRPVKGRWMIRRTPPRVYDRYTYYFGLTADYGLTCRKRNSNAVFSIA</sequence>
<reference evidence="1 2" key="1">
    <citation type="submission" date="2015-05" db="EMBL/GenBank/DDBJ databases">
        <title>Genome sequencing and analysis of members of genus Stenotrophomonas.</title>
        <authorList>
            <person name="Patil P.P."/>
            <person name="Midha S."/>
            <person name="Patil P.B."/>
        </authorList>
    </citation>
    <scope>NUCLEOTIDE SEQUENCE [LARGE SCALE GENOMIC DNA]</scope>
    <source>
        <strain evidence="1 2">DSM 24757</strain>
    </source>
</reference>
<dbReference type="AlphaFoldDB" id="A0A0R0CUQ3"/>
<evidence type="ECO:0008006" key="3">
    <source>
        <dbReference type="Google" id="ProtNLM"/>
    </source>
</evidence>